<keyword evidence="1" id="KW-0472">Membrane</keyword>
<dbReference type="SUPFAM" id="SSF51445">
    <property type="entry name" value="(Trans)glycosidases"/>
    <property type="match status" value="1"/>
</dbReference>
<feature type="non-terminal residue" evidence="3">
    <location>
        <position position="1"/>
    </location>
</feature>
<dbReference type="GO" id="GO:0005576">
    <property type="term" value="C:extracellular region"/>
    <property type="evidence" value="ECO:0007669"/>
    <property type="project" value="TreeGrafter"/>
</dbReference>
<dbReference type="InterPro" id="IPR050314">
    <property type="entry name" value="Glycosyl_Hydrlase_18"/>
</dbReference>
<sequence length="98" mass="10853">MVCYMASWAVNRKGPGMFDVEDVDPASALTLFMLLTASTLLGRFKFTALKKQNPELKTLLAVGGWGDGSEKYSKMAADPAMRKKFIDSTMALLKEHDF</sequence>
<reference evidence="3" key="1">
    <citation type="journal article" date="2021" name="Sci. Adv.">
        <title>The American lobster genome reveals insights on longevity, neural, and immune adaptations.</title>
        <authorList>
            <person name="Polinski J.M."/>
            <person name="Zimin A.V."/>
            <person name="Clark K.F."/>
            <person name="Kohn A.B."/>
            <person name="Sadowski N."/>
            <person name="Timp W."/>
            <person name="Ptitsyn A."/>
            <person name="Khanna P."/>
            <person name="Romanova D.Y."/>
            <person name="Williams P."/>
            <person name="Greenwood S.J."/>
            <person name="Moroz L.L."/>
            <person name="Walt D.R."/>
            <person name="Bodnar A.G."/>
        </authorList>
    </citation>
    <scope>NUCLEOTIDE SEQUENCE</scope>
    <source>
        <strain evidence="3">GMGI-L3</strain>
    </source>
</reference>
<dbReference type="Gene3D" id="3.20.20.80">
    <property type="entry name" value="Glycosidases"/>
    <property type="match status" value="1"/>
</dbReference>
<dbReference type="GO" id="GO:0004568">
    <property type="term" value="F:chitinase activity"/>
    <property type="evidence" value="ECO:0007669"/>
    <property type="project" value="TreeGrafter"/>
</dbReference>
<dbReference type="GO" id="GO:0008061">
    <property type="term" value="F:chitin binding"/>
    <property type="evidence" value="ECO:0007669"/>
    <property type="project" value="TreeGrafter"/>
</dbReference>
<dbReference type="EMBL" id="JAHLQT010035946">
    <property type="protein sequence ID" value="KAG7158020.1"/>
    <property type="molecule type" value="Genomic_DNA"/>
</dbReference>
<dbReference type="InterPro" id="IPR017853">
    <property type="entry name" value="GH"/>
</dbReference>
<keyword evidence="1" id="KW-1133">Transmembrane helix</keyword>
<dbReference type="Proteomes" id="UP000747542">
    <property type="component" value="Unassembled WGS sequence"/>
</dbReference>
<name>A0A8J5JM40_HOMAM</name>
<organism evidence="3 4">
    <name type="scientific">Homarus americanus</name>
    <name type="common">American lobster</name>
    <dbReference type="NCBI Taxonomy" id="6706"/>
    <lineage>
        <taxon>Eukaryota</taxon>
        <taxon>Metazoa</taxon>
        <taxon>Ecdysozoa</taxon>
        <taxon>Arthropoda</taxon>
        <taxon>Crustacea</taxon>
        <taxon>Multicrustacea</taxon>
        <taxon>Malacostraca</taxon>
        <taxon>Eumalacostraca</taxon>
        <taxon>Eucarida</taxon>
        <taxon>Decapoda</taxon>
        <taxon>Pleocyemata</taxon>
        <taxon>Astacidea</taxon>
        <taxon>Nephropoidea</taxon>
        <taxon>Nephropidae</taxon>
        <taxon>Homarus</taxon>
    </lineage>
</organism>
<dbReference type="PANTHER" id="PTHR11177">
    <property type="entry name" value="CHITINASE"/>
    <property type="match status" value="1"/>
</dbReference>
<gene>
    <name evidence="3" type="primary">Chit-L3</name>
    <name evidence="3" type="ORF">Hamer_G014902</name>
</gene>
<feature type="transmembrane region" description="Helical" evidence="1">
    <location>
        <begin position="26"/>
        <end position="44"/>
    </location>
</feature>
<dbReference type="PROSITE" id="PS51910">
    <property type="entry name" value="GH18_2"/>
    <property type="match status" value="1"/>
</dbReference>
<dbReference type="PANTHER" id="PTHR11177:SF317">
    <property type="entry name" value="CHITINASE 12-RELATED"/>
    <property type="match status" value="1"/>
</dbReference>
<evidence type="ECO:0000313" key="4">
    <source>
        <dbReference type="Proteomes" id="UP000747542"/>
    </source>
</evidence>
<accession>A0A8J5JM40</accession>
<keyword evidence="4" id="KW-1185">Reference proteome</keyword>
<dbReference type="GO" id="GO:0006032">
    <property type="term" value="P:chitin catabolic process"/>
    <property type="evidence" value="ECO:0007669"/>
    <property type="project" value="TreeGrafter"/>
</dbReference>
<feature type="domain" description="GH18" evidence="2">
    <location>
        <begin position="1"/>
        <end position="98"/>
    </location>
</feature>
<dbReference type="Pfam" id="PF00704">
    <property type="entry name" value="Glyco_hydro_18"/>
    <property type="match status" value="1"/>
</dbReference>
<evidence type="ECO:0000256" key="1">
    <source>
        <dbReference type="SAM" id="Phobius"/>
    </source>
</evidence>
<comment type="caution">
    <text evidence="3">The sequence shown here is derived from an EMBL/GenBank/DDBJ whole genome shotgun (WGS) entry which is preliminary data.</text>
</comment>
<dbReference type="GO" id="GO:0005975">
    <property type="term" value="P:carbohydrate metabolic process"/>
    <property type="evidence" value="ECO:0007669"/>
    <property type="project" value="InterPro"/>
</dbReference>
<dbReference type="InterPro" id="IPR001223">
    <property type="entry name" value="Glyco_hydro18_cat"/>
</dbReference>
<dbReference type="AlphaFoldDB" id="A0A8J5JM40"/>
<proteinExistence type="predicted"/>
<evidence type="ECO:0000313" key="3">
    <source>
        <dbReference type="EMBL" id="KAG7158020.1"/>
    </source>
</evidence>
<keyword evidence="1" id="KW-0812">Transmembrane</keyword>
<protein>
    <submittedName>
        <fullName evidence="3">Endochitinase-like 3</fullName>
    </submittedName>
</protein>
<evidence type="ECO:0000259" key="2">
    <source>
        <dbReference type="PROSITE" id="PS51910"/>
    </source>
</evidence>